<proteinExistence type="predicted"/>
<protein>
    <submittedName>
        <fullName evidence="4">Prolyl oligopeptidase family serine peptidase</fullName>
    </submittedName>
</protein>
<comment type="caution">
    <text evidence="4">The sequence shown here is derived from an EMBL/GenBank/DDBJ whole genome shotgun (WGS) entry which is preliminary data.</text>
</comment>
<dbReference type="SUPFAM" id="SSF53474">
    <property type="entry name" value="alpha/beta-Hydrolases"/>
    <property type="match status" value="1"/>
</dbReference>
<keyword evidence="5" id="KW-1185">Reference proteome</keyword>
<evidence type="ECO:0000313" key="5">
    <source>
        <dbReference type="Proteomes" id="UP001212170"/>
    </source>
</evidence>
<gene>
    <name evidence="4" type="ORF">NJT12_07905</name>
</gene>
<dbReference type="PANTHER" id="PTHR42776:SF27">
    <property type="entry name" value="DIPEPTIDYL PEPTIDASE FAMILY MEMBER 6"/>
    <property type="match status" value="1"/>
</dbReference>
<dbReference type="Pfam" id="PF00326">
    <property type="entry name" value="Peptidase_S9"/>
    <property type="match status" value="1"/>
</dbReference>
<dbReference type="Proteomes" id="UP001212170">
    <property type="component" value="Unassembled WGS sequence"/>
</dbReference>
<keyword evidence="1" id="KW-0378">Hydrolase</keyword>
<dbReference type="Gene3D" id="3.40.50.1820">
    <property type="entry name" value="alpha/beta hydrolase"/>
    <property type="match status" value="1"/>
</dbReference>
<evidence type="ECO:0000256" key="2">
    <source>
        <dbReference type="SAM" id="Phobius"/>
    </source>
</evidence>
<keyword evidence="2" id="KW-1133">Transmembrane helix</keyword>
<dbReference type="SUPFAM" id="SSF82171">
    <property type="entry name" value="DPP6 N-terminal domain-like"/>
    <property type="match status" value="1"/>
</dbReference>
<dbReference type="RefSeq" id="WP_271335343.1">
    <property type="nucleotide sequence ID" value="NZ_JAMZNK010000009.1"/>
</dbReference>
<dbReference type="InterPro" id="IPR011042">
    <property type="entry name" value="6-blade_b-propeller_TolB-like"/>
</dbReference>
<dbReference type="InterPro" id="IPR001375">
    <property type="entry name" value="Peptidase_S9_cat"/>
</dbReference>
<accession>A0ABT4WAE8</accession>
<dbReference type="EMBL" id="JAMZNK010000009">
    <property type="protein sequence ID" value="MDA6069539.1"/>
    <property type="molecule type" value="Genomic_DNA"/>
</dbReference>
<name>A0ABT4WAE8_9FLAO</name>
<keyword evidence="2" id="KW-0472">Membrane</keyword>
<dbReference type="InterPro" id="IPR029058">
    <property type="entry name" value="AB_hydrolase_fold"/>
</dbReference>
<organism evidence="4 5">
    <name type="scientific">Flavobacterium azizsancarii</name>
    <dbReference type="NCBI Taxonomy" id="2961580"/>
    <lineage>
        <taxon>Bacteria</taxon>
        <taxon>Pseudomonadati</taxon>
        <taxon>Bacteroidota</taxon>
        <taxon>Flavobacteriia</taxon>
        <taxon>Flavobacteriales</taxon>
        <taxon>Flavobacteriaceae</taxon>
        <taxon>Flavobacterium</taxon>
    </lineage>
</organism>
<sequence length="887" mass="100653">MLKVIFTKSWGFPHFTLVPILEFLFLFFILPLVACPLMGQVVQKKCLSPSEYSLWGEVHLDKISYDEKWTSYRNTYENSQDTLFIQNIVTGRKLSVIGAEKTLFTSGNFFIYNNTTNLNILNLKTLKTETIPKVKQFLYDKKTDKLVIFIGDAQENGTLLVKPLGKAGVVNFKGVSQLALSPIGGKIAFTASTHSGHAIAVLNLEQLNNVKWIADSSEQFIGLTWEDNGKALAFLRQSADQNINALGLYVLSAEKSYELDPNSCSDFPQKSSIYFDAFTPIVISSDLKRVFFAIKNETSSSEDGSPQKVEIWNSNDKRVRAQEKYAGRFDAKPKVALWNPNSNHVNLITSNELPLLMLSGDMKYAVLSDPDQHEPQFKVEEIRDIYVMDLSTFEKKMVLEKYVYVPLELNISPSGKYFSYFKENSWWVYDFVLGTHKNVSEKIGVKFTGKAQELVPESAYGNPGWSLNDKEILLYDQFDIWAVSPDGKTSSRITKGRESGIKLRVAKASNGKGLKFLFDGLVSESFDLSEELLLRGSGSDGKTGYFKWMSGSRQKALTYGDYYTDDLNYSPKKRTFFFREQKFDSPPQLLSSSVSGDKKSFYKSNSHHKNYFWGRSELIEFENAKGRNLKGVLFYPAEYDPKIKYPMIVSIYESQSRELHIYENPTYYNGAGFNITLATAAGYFVFLPDIHLEYQNPGLSAADCVISGVKKVIEKGIVKQDKIGLRGHSFGGFESAFIISHTDLFATVITSGAITDLFSDYHSLGPRAGIPEIWRYTTEQYNMGKSPYEIPEMYAANSPIIHVPKIDVPVLLWTGENDPQVDPRQSYEFYLALRQLRKKSVMLIYPKAGHVLMKPDQQKDATVRTLEWFDYHLKDNHSYSWIADAMK</sequence>
<feature type="transmembrane region" description="Helical" evidence="2">
    <location>
        <begin position="12"/>
        <end position="34"/>
    </location>
</feature>
<evidence type="ECO:0000313" key="4">
    <source>
        <dbReference type="EMBL" id="MDA6069539.1"/>
    </source>
</evidence>
<evidence type="ECO:0000259" key="3">
    <source>
        <dbReference type="Pfam" id="PF00326"/>
    </source>
</evidence>
<feature type="domain" description="Peptidase S9 prolyl oligopeptidase catalytic" evidence="3">
    <location>
        <begin position="705"/>
        <end position="875"/>
    </location>
</feature>
<reference evidence="4 5" key="1">
    <citation type="journal article" date="2023" name="Chemosphere">
        <title>Whole genome analysis of Flavobacterium aziz-sancarii sp. nov., isolated from Ardley Island (Antarctica), revealed a rich resistome and bioremediation potential.</title>
        <authorList>
            <person name="Otur C."/>
            <person name="Okay S."/>
            <person name="Kurt-Kizildogan A."/>
        </authorList>
    </citation>
    <scope>NUCLEOTIDE SEQUENCE [LARGE SCALE GENOMIC DNA]</scope>
    <source>
        <strain evidence="4 5">AC</strain>
    </source>
</reference>
<keyword evidence="2" id="KW-0812">Transmembrane</keyword>
<dbReference type="PANTHER" id="PTHR42776">
    <property type="entry name" value="SERINE PEPTIDASE S9 FAMILY MEMBER"/>
    <property type="match status" value="1"/>
</dbReference>
<dbReference type="Gene3D" id="2.120.10.30">
    <property type="entry name" value="TolB, C-terminal domain"/>
    <property type="match status" value="1"/>
</dbReference>
<evidence type="ECO:0000256" key="1">
    <source>
        <dbReference type="ARBA" id="ARBA00022801"/>
    </source>
</evidence>